<dbReference type="InterPro" id="IPR029045">
    <property type="entry name" value="ClpP/crotonase-like_dom_sf"/>
</dbReference>
<dbReference type="AlphaFoldDB" id="A0A5S4ZNU7"/>
<dbReference type="InterPro" id="IPR005151">
    <property type="entry name" value="Tail-specific_protease"/>
</dbReference>
<dbReference type="PANTHER" id="PTHR32060">
    <property type="entry name" value="TAIL-SPECIFIC PROTEASE"/>
    <property type="match status" value="1"/>
</dbReference>
<dbReference type="Pfam" id="PF17820">
    <property type="entry name" value="PDZ_6"/>
    <property type="match status" value="1"/>
</dbReference>
<gene>
    <name evidence="8" type="ORF">LX24_02341</name>
</gene>
<dbReference type="GO" id="GO:0008236">
    <property type="term" value="F:serine-type peptidase activity"/>
    <property type="evidence" value="ECO:0007669"/>
    <property type="project" value="UniProtKB-KW"/>
</dbReference>
<dbReference type="GO" id="GO:0006508">
    <property type="term" value="P:proteolysis"/>
    <property type="evidence" value="ECO:0007669"/>
    <property type="project" value="UniProtKB-KW"/>
</dbReference>
<evidence type="ECO:0000256" key="1">
    <source>
        <dbReference type="ARBA" id="ARBA00009179"/>
    </source>
</evidence>
<dbReference type="InterPro" id="IPR041489">
    <property type="entry name" value="PDZ_6"/>
</dbReference>
<dbReference type="SMART" id="SM00245">
    <property type="entry name" value="TSPc"/>
    <property type="match status" value="1"/>
</dbReference>
<dbReference type="PROSITE" id="PS50106">
    <property type="entry name" value="PDZ"/>
    <property type="match status" value="1"/>
</dbReference>
<comment type="caution">
    <text evidence="8">The sequence shown here is derived from an EMBL/GenBank/DDBJ whole genome shotgun (WGS) entry which is preliminary data.</text>
</comment>
<keyword evidence="3 5" id="KW-0378">Hydrolase</keyword>
<evidence type="ECO:0000256" key="4">
    <source>
        <dbReference type="ARBA" id="ARBA00022825"/>
    </source>
</evidence>
<evidence type="ECO:0000313" key="8">
    <source>
        <dbReference type="EMBL" id="TYO94506.1"/>
    </source>
</evidence>
<organism evidence="8 9">
    <name type="scientific">Desulfallas thermosapovorans DSM 6562</name>
    <dbReference type="NCBI Taxonomy" id="1121431"/>
    <lineage>
        <taxon>Bacteria</taxon>
        <taxon>Bacillati</taxon>
        <taxon>Bacillota</taxon>
        <taxon>Clostridia</taxon>
        <taxon>Eubacteriales</taxon>
        <taxon>Desulfallaceae</taxon>
        <taxon>Desulfallas</taxon>
    </lineage>
</organism>
<keyword evidence="6" id="KW-0732">Signal</keyword>
<dbReference type="PANTHER" id="PTHR32060:SF30">
    <property type="entry name" value="CARBOXY-TERMINAL PROCESSING PROTEASE CTPA"/>
    <property type="match status" value="1"/>
</dbReference>
<proteinExistence type="inferred from homology"/>
<dbReference type="CDD" id="cd06782">
    <property type="entry name" value="cpPDZ_CPP-like"/>
    <property type="match status" value="1"/>
</dbReference>
<keyword evidence="9" id="KW-1185">Reference proteome</keyword>
<dbReference type="Gene3D" id="2.30.42.10">
    <property type="match status" value="1"/>
</dbReference>
<dbReference type="GO" id="GO:0030288">
    <property type="term" value="C:outer membrane-bounded periplasmic space"/>
    <property type="evidence" value="ECO:0007669"/>
    <property type="project" value="TreeGrafter"/>
</dbReference>
<feature type="signal peptide" evidence="6">
    <location>
        <begin position="1"/>
        <end position="24"/>
    </location>
</feature>
<feature type="domain" description="PDZ" evidence="7">
    <location>
        <begin position="93"/>
        <end position="149"/>
    </location>
</feature>
<protein>
    <submittedName>
        <fullName evidence="8">Carboxyl-terminal processing protease</fullName>
    </submittedName>
</protein>
<dbReference type="NCBIfam" id="TIGR00225">
    <property type="entry name" value="prc"/>
    <property type="match status" value="1"/>
</dbReference>
<dbReference type="InterPro" id="IPR036034">
    <property type="entry name" value="PDZ_sf"/>
</dbReference>
<name>A0A5S4ZNU7_9FIRM</name>
<dbReference type="EMBL" id="VNHM01000014">
    <property type="protein sequence ID" value="TYO94506.1"/>
    <property type="molecule type" value="Genomic_DNA"/>
</dbReference>
<keyword evidence="4 5" id="KW-0720">Serine protease</keyword>
<dbReference type="SUPFAM" id="SSF50156">
    <property type="entry name" value="PDZ domain-like"/>
    <property type="match status" value="1"/>
</dbReference>
<dbReference type="CDD" id="cd07560">
    <property type="entry name" value="Peptidase_S41_CPP"/>
    <property type="match status" value="1"/>
</dbReference>
<dbReference type="InterPro" id="IPR004447">
    <property type="entry name" value="Peptidase_S41A"/>
</dbReference>
<accession>A0A5S4ZNU7</accession>
<dbReference type="SMART" id="SM00228">
    <property type="entry name" value="PDZ"/>
    <property type="match status" value="1"/>
</dbReference>
<evidence type="ECO:0000256" key="6">
    <source>
        <dbReference type="SAM" id="SignalP"/>
    </source>
</evidence>
<reference evidence="8 9" key="1">
    <citation type="submission" date="2019-07" db="EMBL/GenBank/DDBJ databases">
        <title>Genomic Encyclopedia of Type Strains, Phase I: the one thousand microbial genomes (KMG-I) project.</title>
        <authorList>
            <person name="Kyrpides N."/>
        </authorList>
    </citation>
    <scope>NUCLEOTIDE SEQUENCE [LARGE SCALE GENOMIC DNA]</scope>
    <source>
        <strain evidence="8 9">DSM 6562</strain>
    </source>
</reference>
<feature type="chain" id="PRO_5024273520" evidence="6">
    <location>
        <begin position="25"/>
        <end position="484"/>
    </location>
</feature>
<dbReference type="GO" id="GO:0004175">
    <property type="term" value="F:endopeptidase activity"/>
    <property type="evidence" value="ECO:0007669"/>
    <property type="project" value="TreeGrafter"/>
</dbReference>
<dbReference type="Pfam" id="PF03572">
    <property type="entry name" value="Peptidase_S41"/>
    <property type="match status" value="1"/>
</dbReference>
<evidence type="ECO:0000256" key="3">
    <source>
        <dbReference type="ARBA" id="ARBA00022801"/>
    </source>
</evidence>
<evidence type="ECO:0000259" key="7">
    <source>
        <dbReference type="PROSITE" id="PS50106"/>
    </source>
</evidence>
<evidence type="ECO:0000313" key="9">
    <source>
        <dbReference type="Proteomes" id="UP000323166"/>
    </source>
</evidence>
<dbReference type="Gene3D" id="3.30.750.44">
    <property type="match status" value="1"/>
</dbReference>
<comment type="similarity">
    <text evidence="1 5">Belongs to the peptidase S41A family.</text>
</comment>
<dbReference type="Proteomes" id="UP000323166">
    <property type="component" value="Unassembled WGS sequence"/>
</dbReference>
<evidence type="ECO:0000256" key="5">
    <source>
        <dbReference type="RuleBase" id="RU004404"/>
    </source>
</evidence>
<dbReference type="RefSeq" id="WP_166512310.1">
    <property type="nucleotide sequence ID" value="NZ_VNHM01000014.1"/>
</dbReference>
<keyword evidence="2 5" id="KW-0645">Protease</keyword>
<sequence length="484" mass="52124">MPKRLLILVCALLFVFSSFKPAEAVGDLENGAAMVLELMDLMHQYHISNPDVSVLTNGAIQGLLDSLEDPYADYFSDEELRQFTDAINGDLMGVVGIEVMAGEGYPLVVGVIPGTPAARGGVKAGDIIVAIDGQDISGWPLVDVVEKIRGPSGTKVVLKLHRGDVTLDIELSRADVHVPSVQYEMLAGKTGYISVASFGSSTGREFDDAVRRLQGQGMESLIIDLRNNGGGFVLEAVDILDNFLAENTLVASIVDGKGNREDIRSQKKPVITSLPMVVIVNDLSASAAEILAGALQDYKMATLVGNVTFGKGVVQTIIPLSSGGALKMTVSKYLTPAGNDIDKVGLTPDHYVFTNELQREVAWQILHPGDILRLTVEPGTGRAALNGRVLDLAINVEKRGSIYLLPLRPVLEALLYQVFWQDGVIKVLSDQGEVLSINLNGDGIDSRNEIILKGGVSYLTENILKQLNIDIIKDENKIALTRLK</sequence>
<evidence type="ECO:0000256" key="2">
    <source>
        <dbReference type="ARBA" id="ARBA00022670"/>
    </source>
</evidence>
<dbReference type="Gene3D" id="3.90.226.10">
    <property type="entry name" value="2-enoyl-CoA Hydratase, Chain A, domain 1"/>
    <property type="match status" value="1"/>
</dbReference>
<dbReference type="SUPFAM" id="SSF52096">
    <property type="entry name" value="ClpP/crotonase"/>
    <property type="match status" value="1"/>
</dbReference>
<dbReference type="GO" id="GO:0007165">
    <property type="term" value="P:signal transduction"/>
    <property type="evidence" value="ECO:0007669"/>
    <property type="project" value="TreeGrafter"/>
</dbReference>
<dbReference type="InterPro" id="IPR001478">
    <property type="entry name" value="PDZ"/>
</dbReference>